<evidence type="ECO:0000313" key="2">
    <source>
        <dbReference type="Proteomes" id="UP000798662"/>
    </source>
</evidence>
<dbReference type="EMBL" id="CM020618">
    <property type="protein sequence ID" value="KAK1857499.1"/>
    <property type="molecule type" value="Genomic_DNA"/>
</dbReference>
<dbReference type="Proteomes" id="UP000798662">
    <property type="component" value="Chromosome 1"/>
</dbReference>
<accession>A0ACC3BI89</accession>
<reference evidence="1" key="1">
    <citation type="submission" date="2019-11" db="EMBL/GenBank/DDBJ databases">
        <title>Nori genome reveals adaptations in red seaweeds to the harsh intertidal environment.</title>
        <authorList>
            <person name="Wang D."/>
            <person name="Mao Y."/>
        </authorList>
    </citation>
    <scope>NUCLEOTIDE SEQUENCE</scope>
    <source>
        <tissue evidence="1">Gametophyte</tissue>
    </source>
</reference>
<gene>
    <name evidence="1" type="ORF">I4F81_000116</name>
</gene>
<sequence length="191" mass="19156">MGAAAACPRLARLRRACRERWRRSPRRTPSSAPFSPPIWPPPPRRGRRADVAAASPSPTGEPTLGRAGPPRPGGSPDVHYQSTFARSHAAAALPPTPPSAHLPGGRGDARVRGRGGRGGTAATGLLRPPPPPPNLSPKPEPRPLAAVAAAVLSLRGGGGGGGGGGGRGIGRGGRHRGGCRSGARGSGDAGR</sequence>
<evidence type="ECO:0000313" key="1">
    <source>
        <dbReference type="EMBL" id="KAK1857499.1"/>
    </source>
</evidence>
<protein>
    <submittedName>
        <fullName evidence="1">Uncharacterized protein</fullName>
    </submittedName>
</protein>
<comment type="caution">
    <text evidence="1">The sequence shown here is derived from an EMBL/GenBank/DDBJ whole genome shotgun (WGS) entry which is preliminary data.</text>
</comment>
<keyword evidence="2" id="KW-1185">Reference proteome</keyword>
<name>A0ACC3BI89_PYRYE</name>
<organism evidence="1 2">
    <name type="scientific">Pyropia yezoensis</name>
    <name type="common">Susabi-nori</name>
    <name type="synonym">Porphyra yezoensis</name>
    <dbReference type="NCBI Taxonomy" id="2788"/>
    <lineage>
        <taxon>Eukaryota</taxon>
        <taxon>Rhodophyta</taxon>
        <taxon>Bangiophyceae</taxon>
        <taxon>Bangiales</taxon>
        <taxon>Bangiaceae</taxon>
        <taxon>Pyropia</taxon>
    </lineage>
</organism>
<proteinExistence type="predicted"/>